<dbReference type="EMBL" id="VFPH01000001">
    <property type="protein sequence ID" value="TQM43352.1"/>
    <property type="molecule type" value="Genomic_DNA"/>
</dbReference>
<gene>
    <name evidence="1" type="ORF">FB388_0696</name>
</gene>
<protein>
    <submittedName>
        <fullName evidence="1">Polyketide cyclase/dehydrase/lipid transport protein</fullName>
    </submittedName>
</protein>
<dbReference type="Proteomes" id="UP000319818">
    <property type="component" value="Unassembled WGS sequence"/>
</dbReference>
<comment type="caution">
    <text evidence="1">The sequence shown here is derived from an EMBL/GenBank/DDBJ whole genome shotgun (WGS) entry which is preliminary data.</text>
</comment>
<dbReference type="PANTHER" id="PTHR39332:SF7">
    <property type="entry name" value="SRPBCC FAMILY PROTEIN"/>
    <property type="match status" value="1"/>
</dbReference>
<dbReference type="OrthoDB" id="6024794at2"/>
<dbReference type="RefSeq" id="WP_142096759.1">
    <property type="nucleotide sequence ID" value="NZ_VFPH01000001.1"/>
</dbReference>
<dbReference type="SUPFAM" id="SSF55961">
    <property type="entry name" value="Bet v1-like"/>
    <property type="match status" value="1"/>
</dbReference>
<dbReference type="InterPro" id="IPR023393">
    <property type="entry name" value="START-like_dom_sf"/>
</dbReference>
<reference evidence="1 2" key="1">
    <citation type="submission" date="2019-06" db="EMBL/GenBank/DDBJ databases">
        <title>Sequencing the genomes of 1000 actinobacteria strains.</title>
        <authorList>
            <person name="Klenk H.-P."/>
        </authorList>
    </citation>
    <scope>NUCLEOTIDE SEQUENCE [LARGE SCALE GENOMIC DNA]</scope>
    <source>
        <strain evidence="1 2">DSM 45511</strain>
    </source>
</reference>
<sequence>MPRAYASGVVPASADAVWSHIRDFDSLPKWHPAITASELTSGTGAEVGAVRKLTLGDGGIVVERLLVLDDPDRSLTYEFLENPFGARRYVATLRVAPVTATGEAFVEWWAEFDADAADEKRLTDFFADGVYGGGIGALREHFAAAG</sequence>
<proteinExistence type="predicted"/>
<dbReference type="CDD" id="cd07821">
    <property type="entry name" value="PYR_PYL_RCAR_like"/>
    <property type="match status" value="1"/>
</dbReference>
<keyword evidence="2" id="KW-1185">Reference proteome</keyword>
<dbReference type="Gene3D" id="3.30.530.20">
    <property type="match status" value="1"/>
</dbReference>
<dbReference type="AlphaFoldDB" id="A0A543GB99"/>
<evidence type="ECO:0000313" key="1">
    <source>
        <dbReference type="EMBL" id="TQM43352.1"/>
    </source>
</evidence>
<dbReference type="PANTHER" id="PTHR39332">
    <property type="entry name" value="BLL4707 PROTEIN"/>
    <property type="match status" value="1"/>
</dbReference>
<evidence type="ECO:0000313" key="2">
    <source>
        <dbReference type="Proteomes" id="UP000319818"/>
    </source>
</evidence>
<organism evidence="1 2">
    <name type="scientific">Pseudonocardia cypriaca</name>
    <dbReference type="NCBI Taxonomy" id="882449"/>
    <lineage>
        <taxon>Bacteria</taxon>
        <taxon>Bacillati</taxon>
        <taxon>Actinomycetota</taxon>
        <taxon>Actinomycetes</taxon>
        <taxon>Pseudonocardiales</taxon>
        <taxon>Pseudonocardiaceae</taxon>
        <taxon>Pseudonocardia</taxon>
    </lineage>
</organism>
<dbReference type="InterPro" id="IPR019587">
    <property type="entry name" value="Polyketide_cyclase/dehydratase"/>
</dbReference>
<dbReference type="Pfam" id="PF10604">
    <property type="entry name" value="Polyketide_cyc2"/>
    <property type="match status" value="1"/>
</dbReference>
<accession>A0A543GB99</accession>
<name>A0A543GB99_9PSEU</name>